<dbReference type="AlphaFoldDB" id="A0A392NJ90"/>
<dbReference type="Proteomes" id="UP000265520">
    <property type="component" value="Unassembled WGS sequence"/>
</dbReference>
<comment type="caution">
    <text evidence="1">The sequence shown here is derived from an EMBL/GenBank/DDBJ whole genome shotgun (WGS) entry which is preliminary data.</text>
</comment>
<proteinExistence type="predicted"/>
<evidence type="ECO:0000313" key="1">
    <source>
        <dbReference type="EMBL" id="MCH99966.1"/>
    </source>
</evidence>
<protein>
    <submittedName>
        <fullName evidence="1">Uncharacterized protein</fullName>
    </submittedName>
</protein>
<dbReference type="EMBL" id="LXQA010041842">
    <property type="protein sequence ID" value="MCH99966.1"/>
    <property type="molecule type" value="Genomic_DNA"/>
</dbReference>
<feature type="non-terminal residue" evidence="1">
    <location>
        <position position="1"/>
    </location>
</feature>
<organism evidence="1 2">
    <name type="scientific">Trifolium medium</name>
    <dbReference type="NCBI Taxonomy" id="97028"/>
    <lineage>
        <taxon>Eukaryota</taxon>
        <taxon>Viridiplantae</taxon>
        <taxon>Streptophyta</taxon>
        <taxon>Embryophyta</taxon>
        <taxon>Tracheophyta</taxon>
        <taxon>Spermatophyta</taxon>
        <taxon>Magnoliopsida</taxon>
        <taxon>eudicotyledons</taxon>
        <taxon>Gunneridae</taxon>
        <taxon>Pentapetalae</taxon>
        <taxon>rosids</taxon>
        <taxon>fabids</taxon>
        <taxon>Fabales</taxon>
        <taxon>Fabaceae</taxon>
        <taxon>Papilionoideae</taxon>
        <taxon>50 kb inversion clade</taxon>
        <taxon>NPAAA clade</taxon>
        <taxon>Hologalegina</taxon>
        <taxon>IRL clade</taxon>
        <taxon>Trifolieae</taxon>
        <taxon>Trifolium</taxon>
    </lineage>
</organism>
<evidence type="ECO:0000313" key="2">
    <source>
        <dbReference type="Proteomes" id="UP000265520"/>
    </source>
</evidence>
<sequence>IAVRPRMMSYQPRLTVILHTTATIFGRVFGRDSPQYQGLQRDHSRYYDCY</sequence>
<accession>A0A392NJ90</accession>
<keyword evidence="2" id="KW-1185">Reference proteome</keyword>
<name>A0A392NJ90_9FABA</name>
<reference evidence="1 2" key="1">
    <citation type="journal article" date="2018" name="Front. Plant Sci.">
        <title>Red Clover (Trifolium pratense) and Zigzag Clover (T. medium) - A Picture of Genomic Similarities and Differences.</title>
        <authorList>
            <person name="Dluhosova J."/>
            <person name="Istvanek J."/>
            <person name="Nedelnik J."/>
            <person name="Repkova J."/>
        </authorList>
    </citation>
    <scope>NUCLEOTIDE SEQUENCE [LARGE SCALE GENOMIC DNA]</scope>
    <source>
        <strain evidence="2">cv. 10/8</strain>
        <tissue evidence="1">Leaf</tissue>
    </source>
</reference>